<reference evidence="1" key="1">
    <citation type="submission" date="2014-11" db="EMBL/GenBank/DDBJ databases">
        <authorList>
            <person name="Amaro Gonzalez C."/>
        </authorList>
    </citation>
    <scope>NUCLEOTIDE SEQUENCE</scope>
</reference>
<accession>A0A0E9S5R5</accession>
<proteinExistence type="predicted"/>
<evidence type="ECO:0000313" key="1">
    <source>
        <dbReference type="EMBL" id="JAH36005.1"/>
    </source>
</evidence>
<dbReference type="EMBL" id="GBXM01072572">
    <property type="protein sequence ID" value="JAH36005.1"/>
    <property type="molecule type" value="Transcribed_RNA"/>
</dbReference>
<organism evidence="1">
    <name type="scientific">Anguilla anguilla</name>
    <name type="common">European freshwater eel</name>
    <name type="synonym">Muraena anguilla</name>
    <dbReference type="NCBI Taxonomy" id="7936"/>
    <lineage>
        <taxon>Eukaryota</taxon>
        <taxon>Metazoa</taxon>
        <taxon>Chordata</taxon>
        <taxon>Craniata</taxon>
        <taxon>Vertebrata</taxon>
        <taxon>Euteleostomi</taxon>
        <taxon>Actinopterygii</taxon>
        <taxon>Neopterygii</taxon>
        <taxon>Teleostei</taxon>
        <taxon>Anguilliformes</taxon>
        <taxon>Anguillidae</taxon>
        <taxon>Anguilla</taxon>
    </lineage>
</organism>
<reference evidence="1" key="2">
    <citation type="journal article" date="2015" name="Fish Shellfish Immunol.">
        <title>Early steps in the European eel (Anguilla anguilla)-Vibrio vulnificus interaction in the gills: Role of the RtxA13 toxin.</title>
        <authorList>
            <person name="Callol A."/>
            <person name="Pajuelo D."/>
            <person name="Ebbesson L."/>
            <person name="Teles M."/>
            <person name="MacKenzie S."/>
            <person name="Amaro C."/>
        </authorList>
    </citation>
    <scope>NUCLEOTIDE SEQUENCE</scope>
</reference>
<dbReference type="AlphaFoldDB" id="A0A0E9S5R5"/>
<protein>
    <submittedName>
        <fullName evidence="1">Uncharacterized protein</fullName>
    </submittedName>
</protein>
<sequence>MGNLSQYNPIPQLCLRSTVYKPSQNVLILKRQLVFHI</sequence>
<name>A0A0E9S5R5_ANGAN</name>